<dbReference type="NCBIfam" id="TIGR00677">
    <property type="entry name" value="fadh2_euk"/>
    <property type="match status" value="1"/>
</dbReference>
<evidence type="ECO:0000256" key="6">
    <source>
        <dbReference type="ARBA" id="ARBA00022857"/>
    </source>
</evidence>
<evidence type="ECO:0000256" key="9">
    <source>
        <dbReference type="ARBA" id="ARBA00047751"/>
    </source>
</evidence>
<evidence type="ECO:0000256" key="10">
    <source>
        <dbReference type="RuleBase" id="RU004254"/>
    </source>
</evidence>
<dbReference type="CDD" id="cd00537">
    <property type="entry name" value="MTHFR"/>
    <property type="match status" value="1"/>
</dbReference>
<gene>
    <name evidence="14" type="ORF">DGYR_LOCUS4549</name>
</gene>
<comment type="caution">
    <text evidence="14">The sequence shown here is derived from an EMBL/GenBank/DDBJ whole genome shotgun (WGS) entry which is preliminary data.</text>
</comment>
<keyword evidence="7" id="KW-0560">Oxidoreductase</keyword>
<name>A0A7I8VII6_9ANNE</name>
<dbReference type="Pfam" id="PF13910">
    <property type="entry name" value="DUF4209"/>
    <property type="match status" value="1"/>
</dbReference>
<evidence type="ECO:0000313" key="15">
    <source>
        <dbReference type="Proteomes" id="UP000549394"/>
    </source>
</evidence>
<feature type="domain" description="MTHFR SAM-binding regulatory" evidence="13">
    <location>
        <begin position="339"/>
        <end position="636"/>
    </location>
</feature>
<evidence type="ECO:0000256" key="2">
    <source>
        <dbReference type="ARBA" id="ARBA00004777"/>
    </source>
</evidence>
<dbReference type="Gene3D" id="3.20.20.220">
    <property type="match status" value="1"/>
</dbReference>
<dbReference type="Pfam" id="PF21895">
    <property type="entry name" value="MTHFR_C"/>
    <property type="match status" value="1"/>
</dbReference>
<dbReference type="GO" id="GO:0071949">
    <property type="term" value="F:FAD binding"/>
    <property type="evidence" value="ECO:0007669"/>
    <property type="project" value="TreeGrafter"/>
</dbReference>
<feature type="region of interest" description="Disordered" evidence="11">
    <location>
        <begin position="1"/>
        <end position="30"/>
    </location>
</feature>
<proteinExistence type="inferred from homology"/>
<comment type="catalytic activity">
    <reaction evidence="9">
        <text>(6S)-5-methyl-5,6,7,8-tetrahydrofolate + NADP(+) = (6R)-5,10-methylene-5,6,7,8-tetrahydrofolate + NADPH + H(+)</text>
        <dbReference type="Rhea" id="RHEA:19817"/>
        <dbReference type="ChEBI" id="CHEBI:15378"/>
        <dbReference type="ChEBI" id="CHEBI:15636"/>
        <dbReference type="ChEBI" id="CHEBI:18608"/>
        <dbReference type="ChEBI" id="CHEBI:57783"/>
        <dbReference type="ChEBI" id="CHEBI:58349"/>
        <dbReference type="EC" id="1.5.1.53"/>
    </reaction>
    <physiologicalReaction direction="right-to-left" evidence="9">
        <dbReference type="Rhea" id="RHEA:19819"/>
    </physiologicalReaction>
</comment>
<keyword evidence="4" id="KW-0285">Flavoprotein</keyword>
<dbReference type="GO" id="GO:0009086">
    <property type="term" value="P:methionine biosynthetic process"/>
    <property type="evidence" value="ECO:0007669"/>
    <property type="project" value="TreeGrafter"/>
</dbReference>
<dbReference type="UniPathway" id="UPA00193"/>
<dbReference type="GO" id="GO:0106313">
    <property type="term" value="F:methylenetetrahydrofolate reductase (NADPH) activity"/>
    <property type="evidence" value="ECO:0007669"/>
    <property type="project" value="UniProtKB-EC"/>
</dbReference>
<sequence>MSSECNNKGFEDSSSSGISDDERLPNQPKLPAKRYRRLIDRIQDRISHGRRWFSLEFFPPRTANGAANLVGRFDRMSAGSPLFCDITWHPAGDPGSNKPTSSTMIASTMLNFCGMETMLHLTCCGQTREEITKHLQKAKDMGIKNILALRGDPPENQDEWVHVENGFNYATDLVKHIREEFGDYFVICVAGYPSGHPDCPSYEEDLLHLKEKIDAGSDFIITQLFFKADNFLKFVADCRKIGINCPIIPGILPIQEYRSLRHIVKLSKLEVPQEIIDSINPIKENDEAIRNFGIDQCVKLCRQLIDAGVHGFHFYTLNREVASIEILKAIGLWSVDPQRSLPWKRTANHNRCQEDVRPIFWQLRQKSYVHRTSEWDEFPNSRWGNSSSASFGQLTDHHIFYLSNRMSKEEQLKMWGEELTCEKDIFDVFHSYITSSKNKQGNLVSKIPWNDENIQPETKIILQDLADINQKGVLTINSQPNVCAAPSSDPQFGWGNSNGYVFQKAYLEFFVNEKFATTLKEVLQDYPNVNYHIINAQGQQFTNCHEFQPLAVTWGVFPGKEIVQPTVVDPVAFTFWKDEAFSLWKEQWGKIYSPDSKSRKIVEHIHDTYYLVNLVDNDFPKPTCLFEIVLKMLKTANEKFDPNLSDREYFIESVRLLRKVFTESREFNLNEFDLNTTLLYWLPHKTELLEVFHPRNCEDHTYEIVQLLLITAIIERFLGNLLLTKQNQCPSLLKDLLKSENLSKILNPNFLHMLQILIGPPISLNLRNLAWHGFISSLEAIELRFAKFLMIILLKMNESVRNLKMEYNEIRLLYNLRKYDFELKQMFCKGLSLCEKLNIFEEYTNANGFVSTNMKDQFHLAIRLMKMEKYWCVAIILIPQLELSLRRMFVLFNKCSERLLTAEDSTLFTTLDENLLLDLLVYPNGPRLRDRLSHGEILLESFDNAIMHILLDIFLQIFHVQRELGEFSTDIAVNFQEILTFHNNYQSLFHPINCCRNELNKILEEFGMENVRNQLLMVNEDVQIEIKTVHRWRFRLKHEEITTEEEMINLFRKLISIITQLNKEINESYSEKCRQRDSNQLRSRQRSTLERMEKCLPKMKHSFKETIRLVGEAFKHFIIEKIKISQASYKKMKQLEKLWDKISATVLKNKWEIIDELVDEFLEGINLDLRSSSVY</sequence>
<evidence type="ECO:0000256" key="5">
    <source>
        <dbReference type="ARBA" id="ARBA00022827"/>
    </source>
</evidence>
<dbReference type="OrthoDB" id="16284at2759"/>
<evidence type="ECO:0000259" key="12">
    <source>
        <dbReference type="Pfam" id="PF13910"/>
    </source>
</evidence>
<evidence type="ECO:0000259" key="13">
    <source>
        <dbReference type="Pfam" id="PF21895"/>
    </source>
</evidence>
<protein>
    <recommendedName>
        <fullName evidence="8">methylenetetrahydrofolate reductase (NADPH)</fullName>
        <ecNumber evidence="8">1.5.1.53</ecNumber>
    </recommendedName>
</protein>
<evidence type="ECO:0000256" key="4">
    <source>
        <dbReference type="ARBA" id="ARBA00022630"/>
    </source>
</evidence>
<dbReference type="AlphaFoldDB" id="A0A7I8VII6"/>
<keyword evidence="6" id="KW-0521">NADP</keyword>
<dbReference type="PANTHER" id="PTHR45754">
    <property type="entry name" value="METHYLENETETRAHYDROFOLATE REDUCTASE"/>
    <property type="match status" value="1"/>
</dbReference>
<dbReference type="PANTHER" id="PTHR45754:SF3">
    <property type="entry name" value="METHYLENETETRAHYDROFOLATE REDUCTASE (NADPH)"/>
    <property type="match status" value="1"/>
</dbReference>
<dbReference type="SUPFAM" id="SSF51730">
    <property type="entry name" value="FAD-linked oxidoreductase"/>
    <property type="match status" value="1"/>
</dbReference>
<dbReference type="InterPro" id="IPR053806">
    <property type="entry name" value="MTHFR_C"/>
</dbReference>
<keyword evidence="15" id="KW-1185">Reference proteome</keyword>
<feature type="domain" description="DUF4209" evidence="12">
    <location>
        <begin position="715"/>
        <end position="795"/>
    </location>
</feature>
<evidence type="ECO:0000256" key="7">
    <source>
        <dbReference type="ARBA" id="ARBA00023002"/>
    </source>
</evidence>
<dbReference type="InterPro" id="IPR029041">
    <property type="entry name" value="FAD-linked_oxidoreductase-like"/>
</dbReference>
<comment type="pathway">
    <text evidence="2 10">One-carbon metabolism; tetrahydrofolate interconversion.</text>
</comment>
<evidence type="ECO:0000256" key="11">
    <source>
        <dbReference type="SAM" id="MobiDB-lite"/>
    </source>
</evidence>
<comment type="similarity">
    <text evidence="3">Belongs to the methylenetetrahydrofolate reductase family.</text>
</comment>
<evidence type="ECO:0000256" key="8">
    <source>
        <dbReference type="ARBA" id="ARBA00034530"/>
    </source>
</evidence>
<dbReference type="InterPro" id="IPR003171">
    <property type="entry name" value="Mehydrof_redctse-like"/>
</dbReference>
<dbReference type="Proteomes" id="UP000549394">
    <property type="component" value="Unassembled WGS sequence"/>
</dbReference>
<dbReference type="EMBL" id="CAJFCJ010000006">
    <property type="protein sequence ID" value="CAD5115858.1"/>
    <property type="molecule type" value="Genomic_DNA"/>
</dbReference>
<evidence type="ECO:0000256" key="1">
    <source>
        <dbReference type="ARBA" id="ARBA00001974"/>
    </source>
</evidence>
<comment type="cofactor">
    <cofactor evidence="1">
        <name>FAD</name>
        <dbReference type="ChEBI" id="CHEBI:57692"/>
    </cofactor>
</comment>
<dbReference type="EC" id="1.5.1.53" evidence="8"/>
<reference evidence="14 15" key="1">
    <citation type="submission" date="2020-08" db="EMBL/GenBank/DDBJ databases">
        <authorList>
            <person name="Hejnol A."/>
        </authorList>
    </citation>
    <scope>NUCLEOTIDE SEQUENCE [LARGE SCALE GENOMIC DNA]</scope>
</reference>
<dbReference type="InterPro" id="IPR025209">
    <property type="entry name" value="DUF4209"/>
</dbReference>
<dbReference type="GO" id="GO:0005829">
    <property type="term" value="C:cytosol"/>
    <property type="evidence" value="ECO:0007669"/>
    <property type="project" value="TreeGrafter"/>
</dbReference>
<dbReference type="Pfam" id="PF02219">
    <property type="entry name" value="MTHFR"/>
    <property type="match status" value="1"/>
</dbReference>
<keyword evidence="5" id="KW-0274">FAD</keyword>
<dbReference type="GO" id="GO:0035999">
    <property type="term" value="P:tetrahydrofolate interconversion"/>
    <property type="evidence" value="ECO:0007669"/>
    <property type="project" value="UniProtKB-UniPathway"/>
</dbReference>
<dbReference type="FunFam" id="3.20.20.220:FF:000002">
    <property type="entry name" value="Methylenetetrahydrofolate reductase"/>
    <property type="match status" value="1"/>
</dbReference>
<accession>A0A7I8VII6</accession>
<organism evidence="14 15">
    <name type="scientific">Dimorphilus gyrociliatus</name>
    <dbReference type="NCBI Taxonomy" id="2664684"/>
    <lineage>
        <taxon>Eukaryota</taxon>
        <taxon>Metazoa</taxon>
        <taxon>Spiralia</taxon>
        <taxon>Lophotrochozoa</taxon>
        <taxon>Annelida</taxon>
        <taxon>Polychaeta</taxon>
        <taxon>Polychaeta incertae sedis</taxon>
        <taxon>Dinophilidae</taxon>
        <taxon>Dimorphilus</taxon>
    </lineage>
</organism>
<evidence type="ECO:0000256" key="3">
    <source>
        <dbReference type="ARBA" id="ARBA00006743"/>
    </source>
</evidence>
<dbReference type="InterPro" id="IPR004621">
    <property type="entry name" value="Fadh2_euk"/>
</dbReference>
<evidence type="ECO:0000313" key="14">
    <source>
        <dbReference type="EMBL" id="CAD5115858.1"/>
    </source>
</evidence>